<evidence type="ECO:0000313" key="1">
    <source>
        <dbReference type="EMBL" id="QJQ04648.1"/>
    </source>
</evidence>
<gene>
    <name evidence="1" type="ORF">EJG51_000920</name>
</gene>
<sequence length="70" mass="8117">MITLYEYMQQPRFWIARDEDGYWLVPARDDGWSERSPFVGRVGNLQELKNLDGIDLGLPDQLSDGDDVRS</sequence>
<dbReference type="Proteomes" id="UP000274350">
    <property type="component" value="Chromosome"/>
</dbReference>
<dbReference type="EMBL" id="CP051152">
    <property type="protein sequence ID" value="QJQ04648.1"/>
    <property type="molecule type" value="Genomic_DNA"/>
</dbReference>
<reference evidence="1 2" key="1">
    <citation type="journal article" date="2019" name="Int. J. Syst. Evol. Microbiol.">
        <title>Undibacterium piscinae sp. nov., isolated from Korean shiner intestine.</title>
        <authorList>
            <person name="Lee S.Y."/>
            <person name="Kang W."/>
            <person name="Kim P.S."/>
            <person name="Kim H.S."/>
            <person name="Sung H."/>
            <person name="Shin N.R."/>
            <person name="Whon T.W."/>
            <person name="Yun J.H."/>
            <person name="Lee J.Y."/>
            <person name="Lee J.Y."/>
            <person name="Jung M.J."/>
            <person name="Jeong Y.S."/>
            <person name="Tak E.J."/>
            <person name="Han J.E."/>
            <person name="Hyun D.W."/>
            <person name="Kang M.S."/>
            <person name="Lee K.E."/>
            <person name="Lee B.H."/>
            <person name="Bae J.W."/>
        </authorList>
    </citation>
    <scope>NUCLEOTIDE SEQUENCE [LARGE SCALE GENOMIC DNA]</scope>
    <source>
        <strain evidence="1 2">S11R28</strain>
    </source>
</reference>
<proteinExistence type="predicted"/>
<accession>A0A6M4A0Z4</accession>
<organism evidence="1 2">
    <name type="scientific">Undibacterium piscinae</name>
    <dbReference type="NCBI Taxonomy" id="2495591"/>
    <lineage>
        <taxon>Bacteria</taxon>
        <taxon>Pseudomonadati</taxon>
        <taxon>Pseudomonadota</taxon>
        <taxon>Betaproteobacteria</taxon>
        <taxon>Burkholderiales</taxon>
        <taxon>Oxalobacteraceae</taxon>
        <taxon>Undibacterium</taxon>
    </lineage>
</organism>
<dbReference type="OrthoDB" id="9790727at2"/>
<dbReference type="KEGG" id="upi:EJG51_000920"/>
<dbReference type="AlphaFoldDB" id="A0A6M4A0Z4"/>
<keyword evidence="2" id="KW-1185">Reference proteome</keyword>
<evidence type="ECO:0000313" key="2">
    <source>
        <dbReference type="Proteomes" id="UP000274350"/>
    </source>
</evidence>
<name>A0A6M4A0Z4_9BURK</name>
<protein>
    <submittedName>
        <fullName evidence="1">Uncharacterized protein</fullName>
    </submittedName>
</protein>